<dbReference type="EMBL" id="KQ976885">
    <property type="protein sequence ID" value="KYN07343.1"/>
    <property type="molecule type" value="Genomic_DNA"/>
</dbReference>
<name>A0A195D366_9HYME</name>
<gene>
    <name evidence="2" type="ORF">ALC62_01545</name>
</gene>
<protein>
    <submittedName>
        <fullName evidence="2">Uncharacterized protein</fullName>
    </submittedName>
</protein>
<evidence type="ECO:0000313" key="2">
    <source>
        <dbReference type="EMBL" id="KYN07343.1"/>
    </source>
</evidence>
<dbReference type="Proteomes" id="UP000078542">
    <property type="component" value="Unassembled WGS sequence"/>
</dbReference>
<accession>A0A195D366</accession>
<keyword evidence="3" id="KW-1185">Reference proteome</keyword>
<evidence type="ECO:0000313" key="3">
    <source>
        <dbReference type="Proteomes" id="UP000078542"/>
    </source>
</evidence>
<dbReference type="AlphaFoldDB" id="A0A195D366"/>
<feature type="compositionally biased region" description="Basic residues" evidence="1">
    <location>
        <begin position="41"/>
        <end position="58"/>
    </location>
</feature>
<reference evidence="2 3" key="1">
    <citation type="submission" date="2016-03" db="EMBL/GenBank/DDBJ databases">
        <title>Cyphomyrmex costatus WGS genome.</title>
        <authorList>
            <person name="Nygaard S."/>
            <person name="Hu H."/>
            <person name="Boomsma J."/>
            <person name="Zhang G."/>
        </authorList>
    </citation>
    <scope>NUCLEOTIDE SEQUENCE [LARGE SCALE GENOMIC DNA]</scope>
    <source>
        <strain evidence="2">MS0001</strain>
        <tissue evidence="2">Whole body</tissue>
    </source>
</reference>
<evidence type="ECO:0000256" key="1">
    <source>
        <dbReference type="SAM" id="MobiDB-lite"/>
    </source>
</evidence>
<organism evidence="2 3">
    <name type="scientific">Cyphomyrmex costatus</name>
    <dbReference type="NCBI Taxonomy" id="456900"/>
    <lineage>
        <taxon>Eukaryota</taxon>
        <taxon>Metazoa</taxon>
        <taxon>Ecdysozoa</taxon>
        <taxon>Arthropoda</taxon>
        <taxon>Hexapoda</taxon>
        <taxon>Insecta</taxon>
        <taxon>Pterygota</taxon>
        <taxon>Neoptera</taxon>
        <taxon>Endopterygota</taxon>
        <taxon>Hymenoptera</taxon>
        <taxon>Apocrita</taxon>
        <taxon>Aculeata</taxon>
        <taxon>Formicoidea</taxon>
        <taxon>Formicidae</taxon>
        <taxon>Myrmicinae</taxon>
        <taxon>Cyphomyrmex</taxon>
    </lineage>
</organism>
<feature type="region of interest" description="Disordered" evidence="1">
    <location>
        <begin position="38"/>
        <end position="61"/>
    </location>
</feature>
<sequence>MPVVCAPVIKFTVPNDQIPLDFGKRRRVPRARSLIRPAAHAARKPHRYTAPHPRKPKSDRRDVAGTAFVICTHDERRKRNLDESGSGDIQAPILRPKGNVTRCYKVLILAFSSWQSSTFVLTASVDIKNRFKYYPRTMSTIRKFVMREDGSPSTICRAKLQFPVNSATLSVTLLSQRLLTGRRGKGERIDERGWGNELSKRRKKKKSSIPPESYGRARVYQHSETSPSSLVGRAESQSLQFCHVRVISPSVWYFCVILEYYQHIQETRDNHKKCCIHVHSTETYKIFAHNHIGSSIKNRGVPCIYRVDLSHRGLLGASTEIYKVGTTTTTTTTPTLAAAAANYVFRVY</sequence>
<proteinExistence type="predicted"/>
<feature type="region of interest" description="Disordered" evidence="1">
    <location>
        <begin position="190"/>
        <end position="218"/>
    </location>
</feature>